<dbReference type="AlphaFoldDB" id="A0AAC9WEK8"/>
<dbReference type="Gene3D" id="3.20.100.30">
    <property type="entry name" value="VTC, catalytic tunnel domain"/>
    <property type="match status" value="1"/>
</dbReference>
<dbReference type="InterPro" id="IPR018966">
    <property type="entry name" value="VTC_domain"/>
</dbReference>
<dbReference type="InterPro" id="IPR042267">
    <property type="entry name" value="VTC_sf"/>
</dbReference>
<dbReference type="CDD" id="cd07750">
    <property type="entry name" value="PolyPPase_VTC_like"/>
    <property type="match status" value="1"/>
</dbReference>
<organism evidence="3 5">
    <name type="scientific">Clostridium formicaceticum</name>
    <dbReference type="NCBI Taxonomy" id="1497"/>
    <lineage>
        <taxon>Bacteria</taxon>
        <taxon>Bacillati</taxon>
        <taxon>Bacillota</taxon>
        <taxon>Clostridia</taxon>
        <taxon>Eubacteriales</taxon>
        <taxon>Clostridiaceae</taxon>
        <taxon>Clostridium</taxon>
    </lineage>
</organism>
<dbReference type="EMBL" id="CP020559">
    <property type="protein sequence ID" value="ARE85846.1"/>
    <property type="molecule type" value="Genomic_DNA"/>
</dbReference>
<proteinExistence type="predicted"/>
<evidence type="ECO:0000313" key="4">
    <source>
        <dbReference type="Proteomes" id="UP000177894"/>
    </source>
</evidence>
<evidence type="ECO:0000313" key="3">
    <source>
        <dbReference type="EMBL" id="ARE85846.1"/>
    </source>
</evidence>
<evidence type="ECO:0000313" key="2">
    <source>
        <dbReference type="EMBL" id="AOY75550.1"/>
    </source>
</evidence>
<evidence type="ECO:0000313" key="5">
    <source>
        <dbReference type="Proteomes" id="UP000192478"/>
    </source>
</evidence>
<dbReference type="RefSeq" id="WP_070965500.1">
    <property type="nucleotide sequence ID" value="NZ_CP017603.1"/>
</dbReference>
<dbReference type="GO" id="GO:0006799">
    <property type="term" value="P:polyphosphate biosynthetic process"/>
    <property type="evidence" value="ECO:0007669"/>
    <property type="project" value="UniProtKB-ARBA"/>
</dbReference>
<dbReference type="Proteomes" id="UP000177894">
    <property type="component" value="Chromosome"/>
</dbReference>
<sequence length="246" mass="29530">MAREVFNRYELKYLINDDVYRDLLTALRPYLSIDAHGDQEGYYTISNIYYDTEDNLFHQEKMLGQSFRQKLRLRTYNRANLNEQAFLEIKQKHDKVVNKRRTLIKLKDAYRFLSQKEPIQNPFSFEVSNQQILKEIDFLKNFYQLVPKMVLCYERQAFQVIEDPSIRITFDKNLRKREYNFRLEKGSHGDLFMDPNTFVLEVKLSERVPLWLARILSNFSCSMQGFSKYSNSQNNVEVMLNQKNII</sequence>
<keyword evidence="4" id="KW-1185">Reference proteome</keyword>
<protein>
    <submittedName>
        <fullName evidence="3">VTC domain protein</fullName>
    </submittedName>
</protein>
<accession>A0AAC9WEK8</accession>
<name>A0AAC9WEK8_9CLOT</name>
<evidence type="ECO:0000259" key="1">
    <source>
        <dbReference type="Pfam" id="PF09359"/>
    </source>
</evidence>
<dbReference type="EMBL" id="CP017603">
    <property type="protein sequence ID" value="AOY75550.1"/>
    <property type="molecule type" value="Genomic_DNA"/>
</dbReference>
<gene>
    <name evidence="2" type="ORF">BJL90_06355</name>
    <name evidence="3" type="ORF">CLFO_01620</name>
</gene>
<dbReference type="KEGG" id="cfm:BJL90_06355"/>
<feature type="domain" description="VTC" evidence="1">
    <location>
        <begin position="7"/>
        <end position="232"/>
    </location>
</feature>
<dbReference type="Proteomes" id="UP000192478">
    <property type="component" value="Chromosome"/>
</dbReference>
<reference evidence="3 5" key="2">
    <citation type="submission" date="2017-03" db="EMBL/GenBank/DDBJ databases">
        <title>Complete sequence of Clostridium formicaceticum DSM 92.</title>
        <authorList>
            <person name="Poehlein A."/>
            <person name="Karl M."/>
            <person name="Bengelsdorf F.R."/>
            <person name="Duerre P."/>
            <person name="Daniel R."/>
        </authorList>
    </citation>
    <scope>NUCLEOTIDE SEQUENCE [LARGE SCALE GENOMIC DNA]</scope>
    <source>
        <strain evidence="3 5">DSM 92</strain>
    </source>
</reference>
<reference evidence="2 4" key="1">
    <citation type="submission" date="2016-10" db="EMBL/GenBank/DDBJ databases">
        <title>Complete Genome Sequence of Acetogen Clostridium formicoaceticum ATCC 27076.</title>
        <authorList>
            <person name="Bao T."/>
            <person name="Cheng C."/>
            <person name="Zhao J."/>
            <person name="Yang S.-T."/>
            <person name="Wang J."/>
            <person name="Wang M."/>
        </authorList>
    </citation>
    <scope>NUCLEOTIDE SEQUENCE [LARGE SCALE GENOMIC DNA]</scope>
    <source>
        <strain evidence="2 4">ATCC 27076</strain>
    </source>
</reference>
<dbReference type="SUPFAM" id="SSF55154">
    <property type="entry name" value="CYTH-like phosphatases"/>
    <property type="match status" value="1"/>
</dbReference>
<dbReference type="InterPro" id="IPR033469">
    <property type="entry name" value="CYTH-like_dom_sf"/>
</dbReference>
<dbReference type="Pfam" id="PF09359">
    <property type="entry name" value="VTC"/>
    <property type="match status" value="1"/>
</dbReference>